<keyword evidence="18" id="KW-1185">Reference proteome</keyword>
<evidence type="ECO:0000256" key="8">
    <source>
        <dbReference type="ARBA" id="ARBA00022989"/>
    </source>
</evidence>
<dbReference type="CDD" id="cd19961">
    <property type="entry name" value="EcYidC-like_peri"/>
    <property type="match status" value="1"/>
</dbReference>
<keyword evidence="7 13" id="KW-0653">Protein transport</keyword>
<evidence type="ECO:0000256" key="9">
    <source>
        <dbReference type="ARBA" id="ARBA00023136"/>
    </source>
</evidence>
<keyword evidence="5 13" id="KW-1003">Cell membrane</keyword>
<proteinExistence type="inferred from homology"/>
<keyword evidence="4 13" id="KW-0813">Transport</keyword>
<dbReference type="InterPro" id="IPR028053">
    <property type="entry name" value="Membr_insert_YidC_N"/>
</dbReference>
<dbReference type="OrthoDB" id="9780552at2"/>
<dbReference type="AlphaFoldDB" id="A0A3P5X4T5"/>
<reference evidence="17 18" key="1">
    <citation type="submission" date="2018-11" db="EMBL/GenBank/DDBJ databases">
        <authorList>
            <person name="Criscuolo A."/>
        </authorList>
    </citation>
    <scope>NUCLEOTIDE SEQUENCE [LARGE SCALE GENOMIC DNA]</scope>
    <source>
        <strain evidence="17">ACIP111625</strain>
    </source>
</reference>
<feature type="transmembrane region" description="Helical" evidence="13">
    <location>
        <begin position="539"/>
        <end position="567"/>
    </location>
</feature>
<evidence type="ECO:0000256" key="7">
    <source>
        <dbReference type="ARBA" id="ARBA00022927"/>
    </source>
</evidence>
<comment type="subunit">
    <text evidence="13">Interacts with the Sec translocase complex via SecD. Specifically interacts with transmembrane segments of nascent integral membrane proteins during membrane integration.</text>
</comment>
<dbReference type="Proteomes" id="UP000277498">
    <property type="component" value="Unassembled WGS sequence"/>
</dbReference>
<evidence type="ECO:0000256" key="6">
    <source>
        <dbReference type="ARBA" id="ARBA00022692"/>
    </source>
</evidence>
<dbReference type="InterPro" id="IPR001708">
    <property type="entry name" value="YidC/ALB3/OXA1/COX18"/>
</dbReference>
<feature type="transmembrane region" description="Helical" evidence="13">
    <location>
        <begin position="442"/>
        <end position="462"/>
    </location>
</feature>
<dbReference type="InterPro" id="IPR028055">
    <property type="entry name" value="YidC/Oxa/ALB_C"/>
</dbReference>
<comment type="function">
    <text evidence="13">Required for the insertion and/or proper folding and/or complex formation of integral membrane proteins into the membrane. Involved in integration of membrane proteins that insert both dependently and independently of the Sec translocase complex, as well as at least some lipoproteins. Aids folding of multispanning membrane proteins.</text>
</comment>
<evidence type="ECO:0000256" key="5">
    <source>
        <dbReference type="ARBA" id="ARBA00022475"/>
    </source>
</evidence>
<keyword evidence="8 13" id="KW-1133">Transmembrane helix</keyword>
<dbReference type="GO" id="GO:0051205">
    <property type="term" value="P:protein insertion into membrane"/>
    <property type="evidence" value="ECO:0007669"/>
    <property type="project" value="TreeGrafter"/>
</dbReference>
<dbReference type="PANTHER" id="PTHR12428">
    <property type="entry name" value="OXA1"/>
    <property type="match status" value="1"/>
</dbReference>
<dbReference type="Pfam" id="PF14849">
    <property type="entry name" value="YidC_periplas"/>
    <property type="match status" value="1"/>
</dbReference>
<keyword evidence="6 13" id="KW-0812">Transmembrane</keyword>
<feature type="transmembrane region" description="Helical" evidence="13">
    <location>
        <begin position="9"/>
        <end position="27"/>
    </location>
</feature>
<comment type="similarity">
    <text evidence="2 13">Belongs to the OXA1/ALB3/YidC family. Type 1 subfamily.</text>
</comment>
<evidence type="ECO:0000256" key="3">
    <source>
        <dbReference type="ARBA" id="ARBA00015325"/>
    </source>
</evidence>
<feature type="domain" description="Membrane insertase YidC N-terminal" evidence="16">
    <location>
        <begin position="67"/>
        <end position="367"/>
    </location>
</feature>
<keyword evidence="10 13" id="KW-0143">Chaperone</keyword>
<evidence type="ECO:0000256" key="4">
    <source>
        <dbReference type="ARBA" id="ARBA00022448"/>
    </source>
</evidence>
<evidence type="ECO:0000256" key="11">
    <source>
        <dbReference type="ARBA" id="ARBA00033245"/>
    </source>
</evidence>
<evidence type="ECO:0000256" key="12">
    <source>
        <dbReference type="ARBA" id="ARBA00033342"/>
    </source>
</evidence>
<feature type="domain" description="Membrane insertase YidC/Oxa/ALB C-terminal" evidence="15">
    <location>
        <begin position="379"/>
        <end position="582"/>
    </location>
</feature>
<dbReference type="PRINTS" id="PR01900">
    <property type="entry name" value="YIDCPROTEIN"/>
</dbReference>
<evidence type="ECO:0000256" key="10">
    <source>
        <dbReference type="ARBA" id="ARBA00023186"/>
    </source>
</evidence>
<dbReference type="Gene3D" id="2.70.98.90">
    <property type="match status" value="1"/>
</dbReference>
<sequence>MDENNNKNLILATVLSFLVILVWFVLFPPPEPPPVPDEPVATASEGAAPPAAVGETAPVEPVPEAPRLAVATPELEGSVSLLGGRIDDLRLKKYRESQEPGAPVVRLLSPVGESKPYYALFGWSPAGSLTEGDVPGSRTEWRLVSGATLAPGQPVTLQWENGKGLTFTREIAVDAEFMFTVTDSVQNGGPGDVSLAPYGQIARHGLPADLQGFFILHEGAISRADGTLTETTYKNMAGLSVVEREGAPAEVTEAQTDGWIGFTDHYWMSVLIPEQGKPFTQVTKYVPGAEIYQTEVRLPLMTVAAGASASTSTRFFAGAKEWEAIRGYQNESGLISGKADPDRDPIPGFIDSIDWGWFYFLTKPIFAMLHWIHGMIGNMGLAIIALTFVLKLIVLPLAYKSYVSMARMKELQPEMEALKERAGEDKQRLQKEMLQLYRDKKVNPAAGCLPILIQIPIFFSLYKVIFVTIELRHAPFFGWLRDLSAPDPSSLYNLFGLLPWDAPAAGTILHLIFIGVLPILLGITMWLQQKLNPAPADPVQASIFAWMPWVFMFMLGGFASGLVVYWITNNIITFTQQYIIMRSHGHKPDIFGNIRQGFRKKEAKLAANANKAPAKGGGKKK</sequence>
<evidence type="ECO:0000256" key="2">
    <source>
        <dbReference type="ARBA" id="ARBA00010527"/>
    </source>
</evidence>
<dbReference type="Pfam" id="PF02096">
    <property type="entry name" value="60KD_IMP"/>
    <property type="match status" value="1"/>
</dbReference>
<feature type="compositionally biased region" description="Low complexity" evidence="14">
    <location>
        <begin position="38"/>
        <end position="58"/>
    </location>
</feature>
<dbReference type="GO" id="GO:0015031">
    <property type="term" value="P:protein transport"/>
    <property type="evidence" value="ECO:0007669"/>
    <property type="project" value="UniProtKB-KW"/>
</dbReference>
<dbReference type="InterPro" id="IPR019998">
    <property type="entry name" value="Membr_insert_YidC"/>
</dbReference>
<dbReference type="NCBIfam" id="TIGR03592">
    <property type="entry name" value="yidC_oxa1_cterm"/>
    <property type="match status" value="1"/>
</dbReference>
<dbReference type="InterPro" id="IPR038221">
    <property type="entry name" value="YidC_periplasmic_sf"/>
</dbReference>
<dbReference type="EMBL" id="UXAW01000071">
    <property type="protein sequence ID" value="VDC29502.1"/>
    <property type="molecule type" value="Genomic_DNA"/>
</dbReference>
<dbReference type="CDD" id="cd20070">
    <property type="entry name" value="5TM_YidC_Alb3"/>
    <property type="match status" value="1"/>
</dbReference>
<dbReference type="RefSeq" id="WP_124087095.1">
    <property type="nucleotide sequence ID" value="NZ_UXAW01000071.1"/>
</dbReference>
<evidence type="ECO:0000256" key="13">
    <source>
        <dbReference type="HAMAP-Rule" id="MF_01810"/>
    </source>
</evidence>
<dbReference type="GO" id="GO:0032977">
    <property type="term" value="F:membrane insertase activity"/>
    <property type="evidence" value="ECO:0007669"/>
    <property type="project" value="InterPro"/>
</dbReference>
<dbReference type="NCBIfam" id="NF002353">
    <property type="entry name" value="PRK01318.1-4"/>
    <property type="match status" value="1"/>
</dbReference>
<dbReference type="PANTHER" id="PTHR12428:SF65">
    <property type="entry name" value="CYTOCHROME C OXIDASE ASSEMBLY PROTEIN COX18, MITOCHONDRIAL"/>
    <property type="match status" value="1"/>
</dbReference>
<evidence type="ECO:0000256" key="1">
    <source>
        <dbReference type="ARBA" id="ARBA00004429"/>
    </source>
</evidence>
<evidence type="ECO:0000259" key="15">
    <source>
        <dbReference type="Pfam" id="PF02096"/>
    </source>
</evidence>
<evidence type="ECO:0000259" key="16">
    <source>
        <dbReference type="Pfam" id="PF14849"/>
    </source>
</evidence>
<dbReference type="NCBIfam" id="TIGR03593">
    <property type="entry name" value="yidC_nterm"/>
    <property type="match status" value="1"/>
</dbReference>
<dbReference type="InterPro" id="IPR047196">
    <property type="entry name" value="YidC_ALB_C"/>
</dbReference>
<comment type="subcellular location">
    <subcellularLocation>
        <location evidence="1">Cell inner membrane</location>
        <topology evidence="1">Multi-pass membrane protein</topology>
    </subcellularLocation>
    <subcellularLocation>
        <location evidence="13">Cell membrane</location>
        <topology evidence="13">Multi-pass membrane protein</topology>
    </subcellularLocation>
</comment>
<accession>A0A3P5X4T5</accession>
<evidence type="ECO:0000256" key="14">
    <source>
        <dbReference type="SAM" id="MobiDB-lite"/>
    </source>
</evidence>
<feature type="transmembrane region" description="Helical" evidence="13">
    <location>
        <begin position="504"/>
        <end position="527"/>
    </location>
</feature>
<dbReference type="GO" id="GO:0005886">
    <property type="term" value="C:plasma membrane"/>
    <property type="evidence" value="ECO:0007669"/>
    <property type="project" value="UniProtKB-SubCell"/>
</dbReference>
<feature type="region of interest" description="Disordered" evidence="14">
    <location>
        <begin position="35"/>
        <end position="58"/>
    </location>
</feature>
<gene>
    <name evidence="13 17" type="primary">yidC</name>
    <name evidence="17" type="ORF">XINFAN_02355</name>
</gene>
<feature type="transmembrane region" description="Helical" evidence="13">
    <location>
        <begin position="371"/>
        <end position="399"/>
    </location>
</feature>
<protein>
    <recommendedName>
        <fullName evidence="3 13">Membrane protein insertase YidC</fullName>
    </recommendedName>
    <alternativeName>
        <fullName evidence="12 13">Foldase YidC</fullName>
    </alternativeName>
    <alternativeName>
        <fullName evidence="11 13">Membrane integrase YidC</fullName>
    </alternativeName>
    <alternativeName>
        <fullName evidence="13">Membrane protein YidC</fullName>
    </alternativeName>
</protein>
<name>A0A3P5X4T5_9RHOB</name>
<dbReference type="HAMAP" id="MF_01810">
    <property type="entry name" value="YidC_type1"/>
    <property type="match status" value="1"/>
</dbReference>
<keyword evidence="9 13" id="KW-0472">Membrane</keyword>
<evidence type="ECO:0000313" key="17">
    <source>
        <dbReference type="EMBL" id="VDC29502.1"/>
    </source>
</evidence>
<evidence type="ECO:0000313" key="18">
    <source>
        <dbReference type="Proteomes" id="UP000277498"/>
    </source>
</evidence>
<organism evidence="17 18">
    <name type="scientific">Pseudogemmobacter humi</name>
    <dbReference type="NCBI Taxonomy" id="2483812"/>
    <lineage>
        <taxon>Bacteria</taxon>
        <taxon>Pseudomonadati</taxon>
        <taxon>Pseudomonadota</taxon>
        <taxon>Alphaproteobacteria</taxon>
        <taxon>Rhodobacterales</taxon>
        <taxon>Paracoccaceae</taxon>
        <taxon>Pseudogemmobacter</taxon>
    </lineage>
</organism>
<dbReference type="PRINTS" id="PR00701">
    <property type="entry name" value="60KDINNERMP"/>
</dbReference>